<dbReference type="NCBIfam" id="TIGR03506">
    <property type="entry name" value="FlgEFG_subfam"/>
    <property type="match status" value="1"/>
</dbReference>
<keyword evidence="7" id="KW-0969">Cilium</keyword>
<dbReference type="PANTHER" id="PTHR30435:SF1">
    <property type="entry name" value="FLAGELLAR HOOK PROTEIN FLGE"/>
    <property type="match status" value="1"/>
</dbReference>
<sequence>MSISSAMNAGVSGLTANSSRLGTISDNIANASTFGYKRVETAFNSLVVGQGAGLYTAGGVRASTTRSVSQDGAIVTTSNALDLAMTGRGMLPVTTLNDATSGNAPSLMMTRTGAFRPDASGLLRNESGLVLMGWPTAGDGTMPLVARDTAAALQPIRIEANRPEGDPTTQVMLGANLPATQTLPGSSGAPLPLKVEYFGNLGTSESLDITFTPDLPGTPGMSNSWVVEIRDSASDNAMISTFRVTFDDSQTGGGALATVEDIGGGAFGPYVEASGAIPLNVGGGNMELVIGVPGGASGLKQLAASFSPSNITKNGSPVGQLVGVEVDAQGFVKATYDTGFVKALYRIPVVDVPNPNGLIAMEGQAFKTSPDSGGFFLWDAGDGPTGAIAGYAREASTTDIAQELTHLITTQRAYSSNAKIIQTVDEMLQETTNIKR</sequence>
<dbReference type="GO" id="GO:0009424">
    <property type="term" value="C:bacterial-type flagellum hook"/>
    <property type="evidence" value="ECO:0007669"/>
    <property type="project" value="TreeGrafter"/>
</dbReference>
<dbReference type="InterPro" id="IPR037925">
    <property type="entry name" value="FlgE/F/G-like"/>
</dbReference>
<dbReference type="Pfam" id="PF06429">
    <property type="entry name" value="Flg_bbr_C"/>
    <property type="match status" value="1"/>
</dbReference>
<evidence type="ECO:0000256" key="4">
    <source>
        <dbReference type="RuleBase" id="RU362116"/>
    </source>
</evidence>
<comment type="function">
    <text evidence="4">A flexible structure which links the flagellar filament to the drive apparatus in the basal body.</text>
</comment>
<proteinExistence type="inferred from homology"/>
<name>A0A4U0QZT7_9RHOB</name>
<reference evidence="7 8" key="1">
    <citation type="submission" date="2019-04" db="EMBL/GenBank/DDBJ databases">
        <authorList>
            <person name="Li J."/>
        </authorList>
    </citation>
    <scope>NUCLEOTIDE SEQUENCE [LARGE SCALE GENOMIC DNA]</scope>
    <source>
        <strain evidence="7 8">CCTCC AB2016182</strain>
    </source>
</reference>
<comment type="subcellular location">
    <subcellularLocation>
        <location evidence="1 4">Bacterial flagellum basal body</location>
    </subcellularLocation>
</comment>
<comment type="caution">
    <text evidence="7">The sequence shown here is derived from an EMBL/GenBank/DDBJ whole genome shotgun (WGS) entry which is preliminary data.</text>
</comment>
<dbReference type="GO" id="GO:0005829">
    <property type="term" value="C:cytosol"/>
    <property type="evidence" value="ECO:0007669"/>
    <property type="project" value="TreeGrafter"/>
</dbReference>
<feature type="domain" description="Flagellar basal-body/hook protein C-terminal" evidence="6">
    <location>
        <begin position="394"/>
        <end position="434"/>
    </location>
</feature>
<evidence type="ECO:0000256" key="3">
    <source>
        <dbReference type="ARBA" id="ARBA00023143"/>
    </source>
</evidence>
<evidence type="ECO:0000313" key="7">
    <source>
        <dbReference type="EMBL" id="TJZ87943.1"/>
    </source>
</evidence>
<keyword evidence="7" id="KW-0966">Cell projection</keyword>
<evidence type="ECO:0000259" key="6">
    <source>
        <dbReference type="Pfam" id="PF06429"/>
    </source>
</evidence>
<dbReference type="GO" id="GO:0009425">
    <property type="term" value="C:bacterial-type flagellum basal body"/>
    <property type="evidence" value="ECO:0007669"/>
    <property type="project" value="UniProtKB-SubCell"/>
</dbReference>
<dbReference type="InterPro" id="IPR020013">
    <property type="entry name" value="Flagellar_FlgE/F/G"/>
</dbReference>
<dbReference type="Proteomes" id="UP000306223">
    <property type="component" value="Unassembled WGS sequence"/>
</dbReference>
<dbReference type="AlphaFoldDB" id="A0A4U0QZT7"/>
<dbReference type="Pfam" id="PF00460">
    <property type="entry name" value="Flg_bb_rod"/>
    <property type="match status" value="1"/>
</dbReference>
<dbReference type="SUPFAM" id="SSF117143">
    <property type="entry name" value="Flagellar hook protein flgE"/>
    <property type="match status" value="1"/>
</dbReference>
<keyword evidence="3 4" id="KW-0975">Bacterial flagellum</keyword>
<gene>
    <name evidence="7" type="ORF">FA740_00365</name>
</gene>
<keyword evidence="8" id="KW-1185">Reference proteome</keyword>
<dbReference type="OrthoDB" id="8372879at2"/>
<evidence type="ECO:0000256" key="2">
    <source>
        <dbReference type="ARBA" id="ARBA00009677"/>
    </source>
</evidence>
<accession>A0A4U0QZT7</accession>
<dbReference type="EMBL" id="SUNH01000001">
    <property type="protein sequence ID" value="TJZ87943.1"/>
    <property type="molecule type" value="Genomic_DNA"/>
</dbReference>
<protein>
    <recommendedName>
        <fullName evidence="4">Flagellar hook protein FlgE</fullName>
    </recommendedName>
</protein>
<keyword evidence="7" id="KW-0282">Flagellum</keyword>
<dbReference type="RefSeq" id="WP_136854789.1">
    <property type="nucleotide sequence ID" value="NZ_SUNH01000001.1"/>
</dbReference>
<dbReference type="GO" id="GO:0071978">
    <property type="term" value="P:bacterial-type flagellum-dependent swarming motility"/>
    <property type="evidence" value="ECO:0007669"/>
    <property type="project" value="TreeGrafter"/>
</dbReference>
<evidence type="ECO:0000259" key="5">
    <source>
        <dbReference type="Pfam" id="PF00460"/>
    </source>
</evidence>
<evidence type="ECO:0000256" key="1">
    <source>
        <dbReference type="ARBA" id="ARBA00004117"/>
    </source>
</evidence>
<feature type="domain" description="Flagellar basal body rod protein N-terminal" evidence="5">
    <location>
        <begin position="7"/>
        <end position="37"/>
    </location>
</feature>
<dbReference type="InterPro" id="IPR019776">
    <property type="entry name" value="Flagellar_basal_body_rod_CS"/>
</dbReference>
<dbReference type="PANTHER" id="PTHR30435">
    <property type="entry name" value="FLAGELLAR PROTEIN"/>
    <property type="match status" value="1"/>
</dbReference>
<dbReference type="InterPro" id="IPR010930">
    <property type="entry name" value="Flg_bb/hook_C_dom"/>
</dbReference>
<comment type="similarity">
    <text evidence="2 4">Belongs to the flagella basal body rod proteins family.</text>
</comment>
<dbReference type="PROSITE" id="PS00588">
    <property type="entry name" value="FLAGELLA_BB_ROD"/>
    <property type="match status" value="1"/>
</dbReference>
<organism evidence="7 8">
    <name type="scientific">Paracoccus hibiscisoli</name>
    <dbReference type="NCBI Taxonomy" id="2023261"/>
    <lineage>
        <taxon>Bacteria</taxon>
        <taxon>Pseudomonadati</taxon>
        <taxon>Pseudomonadota</taxon>
        <taxon>Alphaproteobacteria</taxon>
        <taxon>Rhodobacterales</taxon>
        <taxon>Paracoccaceae</taxon>
        <taxon>Paracoccus</taxon>
    </lineage>
</organism>
<evidence type="ECO:0000313" key="8">
    <source>
        <dbReference type="Proteomes" id="UP000306223"/>
    </source>
</evidence>
<dbReference type="InterPro" id="IPR001444">
    <property type="entry name" value="Flag_bb_rod_N"/>
</dbReference>